<proteinExistence type="predicted"/>
<gene>
    <name evidence="2" type="ORF">SDC9_30701</name>
</gene>
<dbReference type="AlphaFoldDB" id="A0A644V088"/>
<protein>
    <submittedName>
        <fullName evidence="2">Uncharacterized protein</fullName>
    </submittedName>
</protein>
<name>A0A644V088_9ZZZZ</name>
<accession>A0A644V088</accession>
<reference evidence="2" key="1">
    <citation type="submission" date="2019-08" db="EMBL/GenBank/DDBJ databases">
        <authorList>
            <person name="Kucharzyk K."/>
            <person name="Murdoch R.W."/>
            <person name="Higgins S."/>
            <person name="Loffler F."/>
        </authorList>
    </citation>
    <scope>NUCLEOTIDE SEQUENCE</scope>
</reference>
<evidence type="ECO:0000313" key="2">
    <source>
        <dbReference type="EMBL" id="MPL84736.1"/>
    </source>
</evidence>
<evidence type="ECO:0000256" key="1">
    <source>
        <dbReference type="SAM" id="MobiDB-lite"/>
    </source>
</evidence>
<dbReference type="EMBL" id="VSSQ01000193">
    <property type="protein sequence ID" value="MPL84736.1"/>
    <property type="molecule type" value="Genomic_DNA"/>
</dbReference>
<organism evidence="2">
    <name type="scientific">bioreactor metagenome</name>
    <dbReference type="NCBI Taxonomy" id="1076179"/>
    <lineage>
        <taxon>unclassified sequences</taxon>
        <taxon>metagenomes</taxon>
        <taxon>ecological metagenomes</taxon>
    </lineage>
</organism>
<sequence>MQAVEPAPDVGDFAANEGFVAEGGGQNRHPLRPDQKMHRLRLCPGPQAEGAELAGEPVAEQDEDLCGAGLRGVVELGEFGTQRSDRAAEGHDLRAIGDQHADETQDALSRAAAGGLPAVEHLARSRHPARNDGLEDLVLGLEMVIEIPARDANRRGDVGKGRGFEAAFVEQEIRFLDDEVSGGTAGHGVWSGGGVSISLGQLS</sequence>
<feature type="region of interest" description="Disordered" evidence="1">
    <location>
        <begin position="1"/>
        <end position="33"/>
    </location>
</feature>
<comment type="caution">
    <text evidence="2">The sequence shown here is derived from an EMBL/GenBank/DDBJ whole genome shotgun (WGS) entry which is preliminary data.</text>
</comment>